<evidence type="ECO:0000256" key="4">
    <source>
        <dbReference type="ARBA" id="ARBA00022618"/>
    </source>
</evidence>
<dbReference type="EC" id="2.4.99.28" evidence="19"/>
<evidence type="ECO:0000256" key="8">
    <source>
        <dbReference type="ARBA" id="ARBA00022960"/>
    </source>
</evidence>
<protein>
    <recommendedName>
        <fullName evidence="17">Probable peptidoglycan glycosyltransferase FtsW</fullName>
        <ecNumber evidence="19">2.4.99.28</ecNumber>
    </recommendedName>
    <alternativeName>
        <fullName evidence="18">Cell division protein FtsW</fullName>
    </alternativeName>
    <alternativeName>
        <fullName evidence="15">Cell wall polymerase</fullName>
    </alternativeName>
    <alternativeName>
        <fullName evidence="14">Peptidoglycan polymerase</fullName>
    </alternativeName>
</protein>
<evidence type="ECO:0000256" key="11">
    <source>
        <dbReference type="ARBA" id="ARBA00023136"/>
    </source>
</evidence>
<evidence type="ECO:0000313" key="22">
    <source>
        <dbReference type="EMBL" id="CUH98194.1"/>
    </source>
</evidence>
<comment type="subcellular location">
    <subcellularLocation>
        <location evidence="1">Cell membrane</location>
        <topology evidence="1">Multi-pass membrane protein</topology>
    </subcellularLocation>
</comment>
<keyword evidence="7 21" id="KW-0812">Transmembrane</keyword>
<comment type="similarity">
    <text evidence="16">Belongs to the SEDS family. FtsW subfamily.</text>
</comment>
<dbReference type="Proteomes" id="UP000051326">
    <property type="component" value="Unassembled WGS sequence"/>
</dbReference>
<dbReference type="AlphaFoldDB" id="A0A0N7M3Z3"/>
<comment type="pathway">
    <text evidence="2">Cell wall biogenesis; peptidoglycan biosynthesis.</text>
</comment>
<feature type="transmembrane region" description="Helical" evidence="21">
    <location>
        <begin position="80"/>
        <end position="99"/>
    </location>
</feature>
<evidence type="ECO:0000256" key="3">
    <source>
        <dbReference type="ARBA" id="ARBA00022475"/>
    </source>
</evidence>
<dbReference type="PANTHER" id="PTHR30474:SF2">
    <property type="entry name" value="PEPTIDOGLYCAN GLYCOSYLTRANSFERASE FTSW-RELATED"/>
    <property type="match status" value="1"/>
</dbReference>
<evidence type="ECO:0000256" key="20">
    <source>
        <dbReference type="ARBA" id="ARBA00049902"/>
    </source>
</evidence>
<evidence type="ECO:0000256" key="16">
    <source>
        <dbReference type="ARBA" id="ARBA00038053"/>
    </source>
</evidence>
<evidence type="ECO:0000256" key="19">
    <source>
        <dbReference type="ARBA" id="ARBA00044770"/>
    </source>
</evidence>
<evidence type="ECO:0000313" key="23">
    <source>
        <dbReference type="Proteomes" id="UP000051326"/>
    </source>
</evidence>
<proteinExistence type="inferred from homology"/>
<dbReference type="InterPro" id="IPR013437">
    <property type="entry name" value="FtsW"/>
</dbReference>
<name>A0A0N7M3Z3_9RHOB</name>
<evidence type="ECO:0000256" key="9">
    <source>
        <dbReference type="ARBA" id="ARBA00022984"/>
    </source>
</evidence>
<evidence type="ECO:0000256" key="2">
    <source>
        <dbReference type="ARBA" id="ARBA00004752"/>
    </source>
</evidence>
<feature type="transmembrane region" description="Helical" evidence="21">
    <location>
        <begin position="361"/>
        <end position="382"/>
    </location>
</feature>
<sequence>MGRSEAISGGIPMTEMVYGAVPVRAGEPILPKWWRTLDKWTMSCILMLFVIGLLLGLAASVPLAERNGFGNFHYVQRQAVFGLTALAAMLVTSVMSPVLVRRLAVVGFAVAFVALAFLPIFGTDFGKGAVRWYSLGFASLQPSEFLKPGFIVVAAWMIAASQQINGPPGTLMSFALCMMVVMMLVLQPDFGQASLILFGWGVMYFVAGAPMLLLVCMAAVVVMGGIFAYNSSEHFARRIDGFLNPDVDPTTQLGYATNAIREGGLFGVGVGEGQVKWSLPDAHTDFIVAVAAEEYGLVLVAVLIALYALIVVRSLFRLMRERDTFIRLAGTGLVCMFGVQAMINMGVAVRLLPAKGMTLPFVSYGGSSLIATGIAVGMLLAFTRTRPQGGIADYLNGRGR</sequence>
<dbReference type="NCBIfam" id="TIGR02614">
    <property type="entry name" value="ftsW"/>
    <property type="match status" value="1"/>
</dbReference>
<evidence type="ECO:0000256" key="17">
    <source>
        <dbReference type="ARBA" id="ARBA00041185"/>
    </source>
</evidence>
<evidence type="ECO:0000256" key="10">
    <source>
        <dbReference type="ARBA" id="ARBA00022989"/>
    </source>
</evidence>
<evidence type="ECO:0000256" key="7">
    <source>
        <dbReference type="ARBA" id="ARBA00022692"/>
    </source>
</evidence>
<feature type="transmembrane region" description="Helical" evidence="21">
    <location>
        <begin position="295"/>
        <end position="316"/>
    </location>
</feature>
<evidence type="ECO:0000256" key="6">
    <source>
        <dbReference type="ARBA" id="ARBA00022679"/>
    </source>
</evidence>
<organism evidence="22 23">
    <name type="scientific">Leisingera aquaemixtae</name>
    <dbReference type="NCBI Taxonomy" id="1396826"/>
    <lineage>
        <taxon>Bacteria</taxon>
        <taxon>Pseudomonadati</taxon>
        <taxon>Pseudomonadota</taxon>
        <taxon>Alphaproteobacteria</taxon>
        <taxon>Rhodobacterales</taxon>
        <taxon>Roseobacteraceae</taxon>
        <taxon>Leisingera</taxon>
    </lineage>
</organism>
<dbReference type="GO" id="GO:0071555">
    <property type="term" value="P:cell wall organization"/>
    <property type="evidence" value="ECO:0007669"/>
    <property type="project" value="UniProtKB-KW"/>
</dbReference>
<dbReference type="InterPro" id="IPR001182">
    <property type="entry name" value="FtsW/RodA"/>
</dbReference>
<evidence type="ECO:0000256" key="18">
    <source>
        <dbReference type="ARBA" id="ARBA00041418"/>
    </source>
</evidence>
<feature type="transmembrane region" description="Helical" evidence="21">
    <location>
        <begin position="105"/>
        <end position="125"/>
    </location>
</feature>
<evidence type="ECO:0000256" key="21">
    <source>
        <dbReference type="SAM" id="Phobius"/>
    </source>
</evidence>
<gene>
    <name evidence="22" type="primary">ftsW</name>
    <name evidence="22" type="ORF">PHA8399_00307</name>
</gene>
<keyword evidence="13" id="KW-0961">Cell wall biogenesis/degradation</keyword>
<keyword evidence="12" id="KW-0131">Cell cycle</keyword>
<keyword evidence="11 21" id="KW-0472">Membrane</keyword>
<evidence type="ECO:0000256" key="13">
    <source>
        <dbReference type="ARBA" id="ARBA00023316"/>
    </source>
</evidence>
<keyword evidence="10 21" id="KW-1133">Transmembrane helix</keyword>
<dbReference type="PANTHER" id="PTHR30474">
    <property type="entry name" value="CELL CYCLE PROTEIN"/>
    <property type="match status" value="1"/>
</dbReference>
<comment type="catalytic activity">
    <reaction evidence="20">
        <text>[GlcNAc-(1-&gt;4)-Mur2Ac(oyl-L-Ala-gamma-D-Glu-L-Lys-D-Ala-D-Ala)](n)-di-trans,octa-cis-undecaprenyl diphosphate + beta-D-GlcNAc-(1-&gt;4)-Mur2Ac(oyl-L-Ala-gamma-D-Glu-L-Lys-D-Ala-D-Ala)-di-trans,octa-cis-undecaprenyl diphosphate = [GlcNAc-(1-&gt;4)-Mur2Ac(oyl-L-Ala-gamma-D-Glu-L-Lys-D-Ala-D-Ala)](n+1)-di-trans,octa-cis-undecaprenyl diphosphate + di-trans,octa-cis-undecaprenyl diphosphate + H(+)</text>
        <dbReference type="Rhea" id="RHEA:23708"/>
        <dbReference type="Rhea" id="RHEA-COMP:9602"/>
        <dbReference type="Rhea" id="RHEA-COMP:9603"/>
        <dbReference type="ChEBI" id="CHEBI:15378"/>
        <dbReference type="ChEBI" id="CHEBI:58405"/>
        <dbReference type="ChEBI" id="CHEBI:60033"/>
        <dbReference type="ChEBI" id="CHEBI:78435"/>
        <dbReference type="EC" id="2.4.99.28"/>
    </reaction>
</comment>
<dbReference type="GO" id="GO:0005886">
    <property type="term" value="C:plasma membrane"/>
    <property type="evidence" value="ECO:0007669"/>
    <property type="project" value="UniProtKB-SubCell"/>
</dbReference>
<evidence type="ECO:0000256" key="12">
    <source>
        <dbReference type="ARBA" id="ARBA00023306"/>
    </source>
</evidence>
<feature type="transmembrane region" description="Helical" evidence="21">
    <location>
        <begin position="328"/>
        <end position="349"/>
    </location>
</feature>
<dbReference type="EMBL" id="CYSR01000002">
    <property type="protein sequence ID" value="CUH98194.1"/>
    <property type="molecule type" value="Genomic_DNA"/>
</dbReference>
<evidence type="ECO:0000256" key="15">
    <source>
        <dbReference type="ARBA" id="ARBA00033270"/>
    </source>
</evidence>
<accession>A0A0N7M3Z3</accession>
<dbReference type="GO" id="GO:0008360">
    <property type="term" value="P:regulation of cell shape"/>
    <property type="evidence" value="ECO:0007669"/>
    <property type="project" value="UniProtKB-KW"/>
</dbReference>
<dbReference type="GO" id="GO:0009252">
    <property type="term" value="P:peptidoglycan biosynthetic process"/>
    <property type="evidence" value="ECO:0007669"/>
    <property type="project" value="UniProtKB-KW"/>
</dbReference>
<evidence type="ECO:0000256" key="5">
    <source>
        <dbReference type="ARBA" id="ARBA00022676"/>
    </source>
</evidence>
<keyword evidence="6" id="KW-0808">Transferase</keyword>
<keyword evidence="9" id="KW-0573">Peptidoglycan synthesis</keyword>
<dbReference type="GO" id="GO:0032153">
    <property type="term" value="C:cell division site"/>
    <property type="evidence" value="ECO:0007669"/>
    <property type="project" value="TreeGrafter"/>
</dbReference>
<keyword evidence="5" id="KW-0328">Glycosyltransferase</keyword>
<dbReference type="GO" id="GO:0015648">
    <property type="term" value="F:lipid-linked peptidoglycan transporter activity"/>
    <property type="evidence" value="ECO:0007669"/>
    <property type="project" value="TreeGrafter"/>
</dbReference>
<keyword evidence="3" id="KW-1003">Cell membrane</keyword>
<keyword evidence="4 22" id="KW-0132">Cell division</keyword>
<dbReference type="STRING" id="1396826.PHA8399_00307"/>
<keyword evidence="8" id="KW-0133">Cell shape</keyword>
<feature type="transmembrane region" description="Helical" evidence="21">
    <location>
        <begin position="40"/>
        <end position="59"/>
    </location>
</feature>
<dbReference type="GO" id="GO:0008955">
    <property type="term" value="F:peptidoglycan glycosyltransferase activity"/>
    <property type="evidence" value="ECO:0007669"/>
    <property type="project" value="UniProtKB-EC"/>
</dbReference>
<feature type="transmembrane region" description="Helical" evidence="21">
    <location>
        <begin position="170"/>
        <end position="186"/>
    </location>
</feature>
<dbReference type="Pfam" id="PF01098">
    <property type="entry name" value="FTSW_RODA_SPOVE"/>
    <property type="match status" value="1"/>
</dbReference>
<reference evidence="22 23" key="1">
    <citation type="submission" date="2015-09" db="EMBL/GenBank/DDBJ databases">
        <authorList>
            <consortium name="Swine Surveillance"/>
        </authorList>
    </citation>
    <scope>NUCLEOTIDE SEQUENCE [LARGE SCALE GENOMIC DNA]</scope>
    <source>
        <strain evidence="22 23">CECT 8399</strain>
    </source>
</reference>
<evidence type="ECO:0000256" key="14">
    <source>
        <dbReference type="ARBA" id="ARBA00032370"/>
    </source>
</evidence>
<feature type="transmembrane region" description="Helical" evidence="21">
    <location>
        <begin position="198"/>
        <end position="229"/>
    </location>
</feature>
<dbReference type="GO" id="GO:0051301">
    <property type="term" value="P:cell division"/>
    <property type="evidence" value="ECO:0007669"/>
    <property type="project" value="UniProtKB-KW"/>
</dbReference>
<evidence type="ECO:0000256" key="1">
    <source>
        <dbReference type="ARBA" id="ARBA00004651"/>
    </source>
</evidence>